<evidence type="ECO:0000313" key="3">
    <source>
        <dbReference type="EMBL" id="MBW8726677.1"/>
    </source>
</evidence>
<proteinExistence type="predicted"/>
<evidence type="ECO:0000259" key="2">
    <source>
        <dbReference type="Pfam" id="PF14226"/>
    </source>
</evidence>
<dbReference type="AlphaFoldDB" id="A0A952FL80"/>
<reference evidence="3" key="1">
    <citation type="submission" date="2020-06" db="EMBL/GenBank/DDBJ databases">
        <title>Stable isotope informed genome-resolved metagenomics uncovers potential trophic interactions in rhizosphere soil.</title>
        <authorList>
            <person name="Starr E.P."/>
            <person name="Shi S."/>
            <person name="Blazewicz S.J."/>
            <person name="Koch B.J."/>
            <person name="Probst A.J."/>
            <person name="Hungate B.A."/>
            <person name="Pett-Ridge J."/>
            <person name="Firestone M.K."/>
            <person name="Banfield J.F."/>
        </authorList>
    </citation>
    <scope>NUCLEOTIDE SEQUENCE</scope>
    <source>
        <strain evidence="3">YM_69_17</strain>
    </source>
</reference>
<feature type="domain" description="Non-haem dioxygenase N-terminal" evidence="2">
    <location>
        <begin position="7"/>
        <end position="106"/>
    </location>
</feature>
<evidence type="ECO:0000313" key="4">
    <source>
        <dbReference type="Proteomes" id="UP000700706"/>
    </source>
</evidence>
<dbReference type="SUPFAM" id="SSF51197">
    <property type="entry name" value="Clavaminate synthase-like"/>
    <property type="match status" value="1"/>
</dbReference>
<accession>A0A952FL80</accession>
<dbReference type="EMBL" id="JAEKLZ010000228">
    <property type="protein sequence ID" value="MBW8726677.1"/>
    <property type="molecule type" value="Genomic_DNA"/>
</dbReference>
<feature type="region of interest" description="Disordered" evidence="1">
    <location>
        <begin position="114"/>
        <end position="157"/>
    </location>
</feature>
<protein>
    <submittedName>
        <fullName evidence="3">2-oxoglutarate and iron-dependent oxygenase domain-containing protein</fullName>
    </submittedName>
</protein>
<dbReference type="InterPro" id="IPR026992">
    <property type="entry name" value="DIOX_N"/>
</dbReference>
<comment type="caution">
    <text evidence="3">The sequence shown here is derived from an EMBL/GenBank/DDBJ whole genome shotgun (WGS) entry which is preliminary data.</text>
</comment>
<organism evidence="3 4">
    <name type="scientific">Inquilinus limosus</name>
    <dbReference type="NCBI Taxonomy" id="171674"/>
    <lineage>
        <taxon>Bacteria</taxon>
        <taxon>Pseudomonadati</taxon>
        <taxon>Pseudomonadota</taxon>
        <taxon>Alphaproteobacteria</taxon>
        <taxon>Rhodospirillales</taxon>
        <taxon>Rhodospirillaceae</taxon>
        <taxon>Inquilinus</taxon>
    </lineage>
</organism>
<dbReference type="InterPro" id="IPR027443">
    <property type="entry name" value="IPNS-like_sf"/>
</dbReference>
<sequence length="182" mass="19794">MTDFQRIPVIDLGAADASAEIGRACESAGFLYVTGHGVPAETVDGVFDAARWFFGRPLPERMALDVAGSPCFRGYVPMGITGPGVPRRLVEAFQVMLDLGPDDPALDRRALRLHPAPGRQPLRPRPDLGAVLRQPRPRRRGRAAQRRPRPGAGLRSACRGRLPRRLAAAARTLTLPRHAAGW</sequence>
<feature type="compositionally biased region" description="Basic residues" evidence="1">
    <location>
        <begin position="135"/>
        <end position="149"/>
    </location>
</feature>
<name>A0A952FL80_9PROT</name>
<dbReference type="Pfam" id="PF14226">
    <property type="entry name" value="DIOX_N"/>
    <property type="match status" value="1"/>
</dbReference>
<gene>
    <name evidence="3" type="ORF">JF625_16195</name>
</gene>
<dbReference type="Proteomes" id="UP000700706">
    <property type="component" value="Unassembled WGS sequence"/>
</dbReference>
<dbReference type="Gene3D" id="2.60.120.330">
    <property type="entry name" value="B-lactam Antibiotic, Isopenicillin N Synthase, Chain"/>
    <property type="match status" value="1"/>
</dbReference>
<evidence type="ECO:0000256" key="1">
    <source>
        <dbReference type="SAM" id="MobiDB-lite"/>
    </source>
</evidence>